<evidence type="ECO:0000313" key="1">
    <source>
        <dbReference type="EMBL" id="SEQ05011.1"/>
    </source>
</evidence>
<gene>
    <name evidence="1" type="ORF">SAMN05444005_10597</name>
</gene>
<organism evidence="1 2">
    <name type="scientific">Flavobacterium urocaniciphilum</name>
    <dbReference type="NCBI Taxonomy" id="1299341"/>
    <lineage>
        <taxon>Bacteria</taxon>
        <taxon>Pseudomonadati</taxon>
        <taxon>Bacteroidota</taxon>
        <taxon>Flavobacteriia</taxon>
        <taxon>Flavobacteriales</taxon>
        <taxon>Flavobacteriaceae</taxon>
        <taxon>Flavobacterium</taxon>
    </lineage>
</organism>
<dbReference type="STRING" id="1299341.SAMN05444005_10597"/>
<evidence type="ECO:0000313" key="2">
    <source>
        <dbReference type="Proteomes" id="UP000198648"/>
    </source>
</evidence>
<protein>
    <submittedName>
        <fullName evidence="1">Uncharacterized protein</fullName>
    </submittedName>
</protein>
<dbReference type="Proteomes" id="UP000198648">
    <property type="component" value="Unassembled WGS sequence"/>
</dbReference>
<accession>A0A1H9CV42</accession>
<dbReference type="EMBL" id="FOEI01000005">
    <property type="protein sequence ID" value="SEQ05011.1"/>
    <property type="molecule type" value="Genomic_DNA"/>
</dbReference>
<dbReference type="AlphaFoldDB" id="A0A1H9CV42"/>
<keyword evidence="2" id="KW-1185">Reference proteome</keyword>
<sequence>MNNTPITNLKPKIQAIIDCIVAKNNVKASILLSEVNDEIEDLIDLTSDNNELIELSKYQMLLKHLQNKMKNEQQ</sequence>
<reference evidence="1 2" key="1">
    <citation type="submission" date="2016-10" db="EMBL/GenBank/DDBJ databases">
        <authorList>
            <person name="de Groot N.N."/>
        </authorList>
    </citation>
    <scope>NUCLEOTIDE SEQUENCE [LARGE SCALE GENOMIC DNA]</scope>
    <source>
        <strain evidence="1 2">DSM 27078</strain>
    </source>
</reference>
<name>A0A1H9CV42_9FLAO</name>
<dbReference type="OrthoDB" id="1376264at2"/>
<proteinExistence type="predicted"/>
<dbReference type="RefSeq" id="WP_091468446.1">
    <property type="nucleotide sequence ID" value="NZ_FOEI01000005.1"/>
</dbReference>